<gene>
    <name evidence="2" type="ORF">IC230_06730</name>
</gene>
<dbReference type="PANTHER" id="PTHR22916">
    <property type="entry name" value="GLYCOSYLTRANSFERASE"/>
    <property type="match status" value="1"/>
</dbReference>
<dbReference type="PANTHER" id="PTHR22916:SF67">
    <property type="entry name" value="COLANIC ACID BIOSYNTHESIS GLYCOSYL TRANSFERASE WCAE-RELATED"/>
    <property type="match status" value="1"/>
</dbReference>
<dbReference type="EMBL" id="JACXAA010000002">
    <property type="protein sequence ID" value="MBD2752575.1"/>
    <property type="molecule type" value="Genomic_DNA"/>
</dbReference>
<dbReference type="InterPro" id="IPR001173">
    <property type="entry name" value="Glyco_trans_2-like"/>
</dbReference>
<sequence length="271" mass="31346">MLKLSIITVNYNNAPGLAKTIDSVIGQQCDEFEYIIIDGGSTDGSVEMIRQFESKIAYWVSEPDSGIYQAMNKGIVQAKGEYCQFLNSGDYLLRPDVTERMLTNVTPDCSILYGNKIRRYNGVDRVEKSYAGRRITLFDMYVSTLFHAPTYIKKTLFDRYGLYDETLKIVSDWKFYLIAVGLNNETVLYRDIDVVWFDSQGISSTNKALDRQEREQVLAAVLPKPILADYQEFARDLTIIRKIKKLPGLWFFILNLYRLVIRLDRYVAQER</sequence>
<organism evidence="2 3">
    <name type="scientific">Spirosoma validum</name>
    <dbReference type="NCBI Taxonomy" id="2771355"/>
    <lineage>
        <taxon>Bacteria</taxon>
        <taxon>Pseudomonadati</taxon>
        <taxon>Bacteroidota</taxon>
        <taxon>Cytophagia</taxon>
        <taxon>Cytophagales</taxon>
        <taxon>Cytophagaceae</taxon>
        <taxon>Spirosoma</taxon>
    </lineage>
</organism>
<dbReference type="Proteomes" id="UP000653797">
    <property type="component" value="Unassembled WGS sequence"/>
</dbReference>
<dbReference type="InterPro" id="IPR029044">
    <property type="entry name" value="Nucleotide-diphossugar_trans"/>
</dbReference>
<keyword evidence="3" id="KW-1185">Reference proteome</keyword>
<accession>A0A927GCI9</accession>
<name>A0A927GCI9_9BACT</name>
<comment type="caution">
    <text evidence="2">The sequence shown here is derived from an EMBL/GenBank/DDBJ whole genome shotgun (WGS) entry which is preliminary data.</text>
</comment>
<dbReference type="CDD" id="cd06433">
    <property type="entry name" value="GT_2_WfgS_like"/>
    <property type="match status" value="1"/>
</dbReference>
<evidence type="ECO:0000313" key="3">
    <source>
        <dbReference type="Proteomes" id="UP000653797"/>
    </source>
</evidence>
<protein>
    <submittedName>
        <fullName evidence="2">Glycosyltransferase</fullName>
    </submittedName>
</protein>
<evidence type="ECO:0000313" key="2">
    <source>
        <dbReference type="EMBL" id="MBD2752575.1"/>
    </source>
</evidence>
<feature type="domain" description="Glycosyltransferase 2-like" evidence="1">
    <location>
        <begin position="5"/>
        <end position="131"/>
    </location>
</feature>
<dbReference type="Gene3D" id="3.90.550.10">
    <property type="entry name" value="Spore Coat Polysaccharide Biosynthesis Protein SpsA, Chain A"/>
    <property type="match status" value="1"/>
</dbReference>
<reference evidence="2" key="1">
    <citation type="submission" date="2020-09" db="EMBL/GenBank/DDBJ databases">
        <authorList>
            <person name="Kim M.K."/>
        </authorList>
    </citation>
    <scope>NUCLEOTIDE SEQUENCE</scope>
    <source>
        <strain evidence="2">BT704</strain>
    </source>
</reference>
<proteinExistence type="predicted"/>
<dbReference type="RefSeq" id="WP_191038207.1">
    <property type="nucleotide sequence ID" value="NZ_JACXAA010000002.1"/>
</dbReference>
<dbReference type="GO" id="GO:0016758">
    <property type="term" value="F:hexosyltransferase activity"/>
    <property type="evidence" value="ECO:0007669"/>
    <property type="project" value="UniProtKB-ARBA"/>
</dbReference>
<dbReference type="AlphaFoldDB" id="A0A927GCI9"/>
<evidence type="ECO:0000259" key="1">
    <source>
        <dbReference type="Pfam" id="PF00535"/>
    </source>
</evidence>
<dbReference type="SUPFAM" id="SSF53448">
    <property type="entry name" value="Nucleotide-diphospho-sugar transferases"/>
    <property type="match status" value="1"/>
</dbReference>
<dbReference type="Pfam" id="PF00535">
    <property type="entry name" value="Glycos_transf_2"/>
    <property type="match status" value="1"/>
</dbReference>